<dbReference type="Pfam" id="PF20656">
    <property type="entry name" value="MS_N"/>
    <property type="match status" value="1"/>
</dbReference>
<dbReference type="InterPro" id="IPR048355">
    <property type="entry name" value="MS_C"/>
</dbReference>
<evidence type="ECO:0000313" key="13">
    <source>
        <dbReference type="Proteomes" id="UP000076722"/>
    </source>
</evidence>
<feature type="active site" description="Proton donor" evidence="7">
    <location>
        <position position="443"/>
    </location>
</feature>
<protein>
    <recommendedName>
        <fullName evidence="2 8">Malate synthase</fullName>
        <ecNumber evidence="2 8">2.3.3.9</ecNumber>
    </recommendedName>
</protein>
<dbReference type="EMBL" id="KV419395">
    <property type="protein sequence ID" value="KZS98615.1"/>
    <property type="molecule type" value="Genomic_DNA"/>
</dbReference>
<dbReference type="Gene3D" id="3.30.300.20">
    <property type="match status" value="1"/>
</dbReference>
<dbReference type="FunFam" id="1.20.1220.12:FF:000001">
    <property type="entry name" value="Malate synthase"/>
    <property type="match status" value="1"/>
</dbReference>
<evidence type="ECO:0000259" key="10">
    <source>
        <dbReference type="Pfam" id="PF20656"/>
    </source>
</evidence>
<dbReference type="NCBIfam" id="TIGR01344">
    <property type="entry name" value="malate_syn_A"/>
    <property type="match status" value="1"/>
</dbReference>
<feature type="domain" description="Malate synthase C-terminal" evidence="11">
    <location>
        <begin position="408"/>
        <end position="523"/>
    </location>
</feature>
<dbReference type="CDD" id="cd00727">
    <property type="entry name" value="malate_synt_A"/>
    <property type="match status" value="1"/>
</dbReference>
<dbReference type="PANTHER" id="PTHR42902">
    <property type="entry name" value="MALATE SYNTHASE"/>
    <property type="match status" value="1"/>
</dbReference>
<dbReference type="SUPFAM" id="SSF51645">
    <property type="entry name" value="Malate synthase G"/>
    <property type="match status" value="1"/>
</dbReference>
<proteinExistence type="inferred from homology"/>
<evidence type="ECO:0000313" key="12">
    <source>
        <dbReference type="EMBL" id="KZS98615.1"/>
    </source>
</evidence>
<evidence type="ECO:0000256" key="7">
    <source>
        <dbReference type="PIRSR" id="PIRSR601465-50"/>
    </source>
</evidence>
<dbReference type="GO" id="GO:0005782">
    <property type="term" value="C:peroxisomal matrix"/>
    <property type="evidence" value="ECO:0007669"/>
    <property type="project" value="TreeGrafter"/>
</dbReference>
<dbReference type="OrthoDB" id="186072at2759"/>
<dbReference type="Pfam" id="PF01274">
    <property type="entry name" value="MS_TIM-barrel"/>
    <property type="match status" value="1"/>
</dbReference>
<name>A0A165A8D7_9AGAM</name>
<dbReference type="FunFam" id="3.20.20.360:FF:000001">
    <property type="entry name" value="Malate synthase"/>
    <property type="match status" value="1"/>
</dbReference>
<dbReference type="InterPro" id="IPR011076">
    <property type="entry name" value="Malate_synth_sf"/>
</dbReference>
<dbReference type="PROSITE" id="PS00510">
    <property type="entry name" value="MALATE_SYNTHASE"/>
    <property type="match status" value="1"/>
</dbReference>
<evidence type="ECO:0000259" key="11">
    <source>
        <dbReference type="Pfam" id="PF20659"/>
    </source>
</evidence>
<gene>
    <name evidence="12" type="ORF">SISNIDRAFT_462508</name>
</gene>
<accession>A0A165A8D7</accession>
<dbReference type="GO" id="GO:0006099">
    <property type="term" value="P:tricarboxylic acid cycle"/>
    <property type="evidence" value="ECO:0007669"/>
    <property type="project" value="UniProtKB-KW"/>
</dbReference>
<comment type="similarity">
    <text evidence="1 8">Belongs to the malate synthase family.</text>
</comment>
<evidence type="ECO:0000256" key="4">
    <source>
        <dbReference type="ARBA" id="ARBA00022532"/>
    </source>
</evidence>
<dbReference type="InterPro" id="IPR019953">
    <property type="entry name" value="OHR"/>
</dbReference>
<evidence type="ECO:0000256" key="8">
    <source>
        <dbReference type="RuleBase" id="RU000555"/>
    </source>
</evidence>
<dbReference type="GO" id="GO:0004474">
    <property type="term" value="F:malate synthase activity"/>
    <property type="evidence" value="ECO:0007669"/>
    <property type="project" value="UniProtKB-EC"/>
</dbReference>
<sequence length="684" mass="75813">MPPKGVTVLAQAPNPAHTQILTDEALQFLASLHRTFESTRQSLLIARHTAQQRLDAGVQLDFPSETAHIRAEPSWQCAPPGPGLEDRRVEITGPPDRKMVINALNSGAKTFMADFEDSCSPTFKNLIQGQLNLHDAIRRQIDFEAGGKQYKLSQNPAVLLVRPRGWHLDEPRVIVDNRPLSASIFDFGLYFFHNAHELVKRGFGPYFYLPKMEHYLEARLWNDIFHFSQSYIRLAQNTIRATVLIETIPAAFQMEEILFELRNHSAGLNCGRWDYIFSFIKKRRADPSAILPDRKDVTMEVPFMDAYVRLLIKTCHKRKVAAMGGMSAQIPIKGDEKANEIAMNKVKADKLREVTYGHDGTWIAHPLINKIALDIFNEHMLGPNQYHVLRQDVQVAAADLLNSKFPGQITEAGIKSNVEALLSYCSAWVSGNGCVPINFLMEDAATAEIARLQLWQWAHYSSRLDTGDIVTPNYIDSIIDSISPQVPKMVAGVKSEQVDIAGRYLKSQVRQPWASDFLTSDLMPHLEKLDGSKWVKSALNATYMSKRGILTLKDAVYTVNATASGAGRNGKTESKDSPPLEFKLALPKEMGGRGDGHNPEQLFALGYSSCFLGALQAVAGQQGKKELVKDAKIHTSVSIGPPNEKPGFALAVNIAVENVSDEALIQAAHDDPCSTSSSVPIVEP</sequence>
<dbReference type="InterPro" id="IPR019830">
    <property type="entry name" value="Malate_synthase_CS"/>
</dbReference>
<dbReference type="STRING" id="1314777.A0A165A8D7"/>
<reference evidence="12 13" key="1">
    <citation type="journal article" date="2016" name="Mol. Biol. Evol.">
        <title>Comparative Genomics of Early-Diverging Mushroom-Forming Fungi Provides Insights into the Origins of Lignocellulose Decay Capabilities.</title>
        <authorList>
            <person name="Nagy L.G."/>
            <person name="Riley R."/>
            <person name="Tritt A."/>
            <person name="Adam C."/>
            <person name="Daum C."/>
            <person name="Floudas D."/>
            <person name="Sun H."/>
            <person name="Yadav J.S."/>
            <person name="Pangilinan J."/>
            <person name="Larsson K.H."/>
            <person name="Matsuura K."/>
            <person name="Barry K."/>
            <person name="Labutti K."/>
            <person name="Kuo R."/>
            <person name="Ohm R.A."/>
            <person name="Bhattacharya S.S."/>
            <person name="Shirouzu T."/>
            <person name="Yoshinaga Y."/>
            <person name="Martin F.M."/>
            <person name="Grigoriev I.V."/>
            <person name="Hibbett D.S."/>
        </authorList>
    </citation>
    <scope>NUCLEOTIDE SEQUENCE [LARGE SCALE GENOMIC DNA]</scope>
    <source>
        <strain evidence="12 13">HHB9708</strain>
    </source>
</reference>
<dbReference type="Pfam" id="PF20659">
    <property type="entry name" value="MS_C"/>
    <property type="match status" value="1"/>
</dbReference>
<dbReference type="EC" id="2.3.3.9" evidence="2 8"/>
<dbReference type="GO" id="GO:0006979">
    <property type="term" value="P:response to oxidative stress"/>
    <property type="evidence" value="ECO:0007669"/>
    <property type="project" value="InterPro"/>
</dbReference>
<dbReference type="GO" id="GO:0006097">
    <property type="term" value="P:glyoxylate cycle"/>
    <property type="evidence" value="ECO:0007669"/>
    <property type="project" value="UniProtKB-UniPathway"/>
</dbReference>
<dbReference type="Gene3D" id="1.20.1220.12">
    <property type="entry name" value="Malate synthase, domain III"/>
    <property type="match status" value="1"/>
</dbReference>
<dbReference type="InterPro" id="IPR015946">
    <property type="entry name" value="KH_dom-like_a/b"/>
</dbReference>
<comment type="pathway">
    <text evidence="8">Carbohydrate metabolism; glyoxylate cycle; (S)-malate from isocitrate: step 2/2.</text>
</comment>
<dbReference type="InterPro" id="IPR006252">
    <property type="entry name" value="Malate_synthA"/>
</dbReference>
<organism evidence="12 13">
    <name type="scientific">Sistotremastrum niveocremeum HHB9708</name>
    <dbReference type="NCBI Taxonomy" id="1314777"/>
    <lineage>
        <taxon>Eukaryota</taxon>
        <taxon>Fungi</taxon>
        <taxon>Dikarya</taxon>
        <taxon>Basidiomycota</taxon>
        <taxon>Agaricomycotina</taxon>
        <taxon>Agaricomycetes</taxon>
        <taxon>Sistotremastrales</taxon>
        <taxon>Sistotremastraceae</taxon>
        <taxon>Sertulicium</taxon>
        <taxon>Sertulicium niveocremeum</taxon>
    </lineage>
</organism>
<dbReference type="InterPro" id="IPR001465">
    <property type="entry name" value="Malate_synthase_TIM"/>
</dbReference>
<keyword evidence="3 8" id="KW-0329">Glyoxylate bypass</keyword>
<dbReference type="Gene3D" id="2.20.25.10">
    <property type="match status" value="1"/>
</dbReference>
<evidence type="ECO:0000256" key="3">
    <source>
        <dbReference type="ARBA" id="ARBA00022435"/>
    </source>
</evidence>
<comment type="catalytic activity">
    <reaction evidence="6 8">
        <text>glyoxylate + acetyl-CoA + H2O = (S)-malate + CoA + H(+)</text>
        <dbReference type="Rhea" id="RHEA:18181"/>
        <dbReference type="ChEBI" id="CHEBI:15377"/>
        <dbReference type="ChEBI" id="CHEBI:15378"/>
        <dbReference type="ChEBI" id="CHEBI:15589"/>
        <dbReference type="ChEBI" id="CHEBI:36655"/>
        <dbReference type="ChEBI" id="CHEBI:57287"/>
        <dbReference type="ChEBI" id="CHEBI:57288"/>
        <dbReference type="EC" id="2.3.3.9"/>
    </reaction>
</comment>
<evidence type="ECO:0000256" key="5">
    <source>
        <dbReference type="ARBA" id="ARBA00022679"/>
    </source>
</evidence>
<dbReference type="InterPro" id="IPR046363">
    <property type="entry name" value="MS_N_TIM-barrel_dom"/>
</dbReference>
<feature type="domain" description="Malate synthase TIM barrel" evidence="9">
    <location>
        <begin position="158"/>
        <end position="402"/>
    </location>
</feature>
<feature type="domain" description="Malate synthase N-terminal" evidence="10">
    <location>
        <begin position="5"/>
        <end position="68"/>
    </location>
</feature>
<dbReference type="SUPFAM" id="SSF82784">
    <property type="entry name" value="OsmC-like"/>
    <property type="match status" value="1"/>
</dbReference>
<evidence type="ECO:0000256" key="2">
    <source>
        <dbReference type="ARBA" id="ARBA00012636"/>
    </source>
</evidence>
<dbReference type="Gene3D" id="3.20.20.360">
    <property type="entry name" value="Malate synthase, domain 3"/>
    <property type="match status" value="1"/>
</dbReference>
<dbReference type="NCBIfam" id="TIGR03561">
    <property type="entry name" value="organ_hyd_perox"/>
    <property type="match status" value="1"/>
</dbReference>
<dbReference type="PANTHER" id="PTHR42902:SF1">
    <property type="entry name" value="MALATE SYNTHASE 1-RELATED"/>
    <property type="match status" value="1"/>
</dbReference>
<dbReference type="UniPathway" id="UPA00703">
    <property type="reaction ID" value="UER00720"/>
</dbReference>
<keyword evidence="5 8" id="KW-0808">Transferase</keyword>
<keyword evidence="4 8" id="KW-0816">Tricarboxylic acid cycle</keyword>
<evidence type="ECO:0000256" key="1">
    <source>
        <dbReference type="ARBA" id="ARBA00006394"/>
    </source>
</evidence>
<feature type="active site" description="Proton acceptor" evidence="7">
    <location>
        <position position="162"/>
    </location>
</feature>
<dbReference type="AlphaFoldDB" id="A0A165A8D7"/>
<dbReference type="InterPro" id="IPR036102">
    <property type="entry name" value="OsmC/Ohrsf"/>
</dbReference>
<dbReference type="InterPro" id="IPR044856">
    <property type="entry name" value="Malate_synth_C_sf"/>
</dbReference>
<evidence type="ECO:0000259" key="9">
    <source>
        <dbReference type="Pfam" id="PF01274"/>
    </source>
</evidence>
<evidence type="ECO:0000256" key="6">
    <source>
        <dbReference type="ARBA" id="ARBA00047918"/>
    </source>
</evidence>
<dbReference type="InterPro" id="IPR048356">
    <property type="entry name" value="MS_N"/>
</dbReference>
<keyword evidence="13" id="KW-1185">Reference proteome</keyword>
<dbReference type="Proteomes" id="UP000076722">
    <property type="component" value="Unassembled WGS sequence"/>
</dbReference>